<dbReference type="AlphaFoldDB" id="A0A485LZR9"/>
<dbReference type="PROSITE" id="PS51257">
    <property type="entry name" value="PROKAR_LIPOPROTEIN"/>
    <property type="match status" value="1"/>
</dbReference>
<reference evidence="1" key="1">
    <citation type="submission" date="2019-03" db="EMBL/GenBank/DDBJ databases">
        <authorList>
            <person name="Hao L."/>
        </authorList>
    </citation>
    <scope>NUCLEOTIDE SEQUENCE</scope>
</reference>
<accession>A0A485LZR9</accession>
<proteinExistence type="predicted"/>
<protein>
    <recommendedName>
        <fullName evidence="2">Lipoprotein</fullName>
    </recommendedName>
</protein>
<evidence type="ECO:0000313" key="1">
    <source>
        <dbReference type="EMBL" id="VFU14772.1"/>
    </source>
</evidence>
<sequence length="82" mass="9054">MKATGKHSITGLLTVFFLAGALIFTGCEGSEAKREVEETVKELSGAGLVDKGEKLKQQIRDLNAEDVRRIQEDLSRGIYEEE</sequence>
<organism evidence="1">
    <name type="scientific">anaerobic digester metagenome</name>
    <dbReference type="NCBI Taxonomy" id="1263854"/>
    <lineage>
        <taxon>unclassified sequences</taxon>
        <taxon>metagenomes</taxon>
        <taxon>ecological metagenomes</taxon>
    </lineage>
</organism>
<evidence type="ECO:0008006" key="2">
    <source>
        <dbReference type="Google" id="ProtNLM"/>
    </source>
</evidence>
<gene>
    <name evidence="1" type="ORF">SCFA_310004</name>
</gene>
<dbReference type="EMBL" id="CAADRM010000094">
    <property type="protein sequence ID" value="VFU14772.1"/>
    <property type="molecule type" value="Genomic_DNA"/>
</dbReference>
<name>A0A485LZR9_9ZZZZ</name>